<dbReference type="PROSITE" id="PS50102">
    <property type="entry name" value="RRM"/>
    <property type="match status" value="1"/>
</dbReference>
<name>A0A9P0F396_BEMTA</name>
<proteinExistence type="predicted"/>
<evidence type="ECO:0000256" key="1">
    <source>
        <dbReference type="ARBA" id="ARBA00022884"/>
    </source>
</evidence>
<keyword evidence="5" id="KW-1185">Reference proteome</keyword>
<dbReference type="Proteomes" id="UP001152759">
    <property type="component" value="Chromosome 4"/>
</dbReference>
<protein>
    <recommendedName>
        <fullName evidence="3">RRM domain-containing protein</fullName>
    </recommendedName>
</protein>
<reference evidence="4" key="1">
    <citation type="submission" date="2021-12" db="EMBL/GenBank/DDBJ databases">
        <authorList>
            <person name="King R."/>
        </authorList>
    </citation>
    <scope>NUCLEOTIDE SEQUENCE</scope>
</reference>
<evidence type="ECO:0000313" key="4">
    <source>
        <dbReference type="EMBL" id="CAH0387852.1"/>
    </source>
</evidence>
<gene>
    <name evidence="4" type="ORF">BEMITA_LOCUS6817</name>
</gene>
<feature type="domain" description="RRM" evidence="3">
    <location>
        <begin position="14"/>
        <end position="55"/>
    </location>
</feature>
<dbReference type="InterPro" id="IPR000504">
    <property type="entry name" value="RRM_dom"/>
</dbReference>
<dbReference type="InterPro" id="IPR035979">
    <property type="entry name" value="RBD_domain_sf"/>
</dbReference>
<evidence type="ECO:0000313" key="5">
    <source>
        <dbReference type="Proteomes" id="UP001152759"/>
    </source>
</evidence>
<accession>A0A9P0F396</accession>
<dbReference type="EMBL" id="OU963865">
    <property type="protein sequence ID" value="CAH0387852.1"/>
    <property type="molecule type" value="Genomic_DNA"/>
</dbReference>
<evidence type="ECO:0000259" key="3">
    <source>
        <dbReference type="PROSITE" id="PS50102"/>
    </source>
</evidence>
<dbReference type="SMART" id="SM00360">
    <property type="entry name" value="RRM"/>
    <property type="match status" value="1"/>
</dbReference>
<dbReference type="Pfam" id="PF00076">
    <property type="entry name" value="RRM_1"/>
    <property type="match status" value="1"/>
</dbReference>
<organism evidence="4 5">
    <name type="scientific">Bemisia tabaci</name>
    <name type="common">Sweetpotato whitefly</name>
    <name type="synonym">Aleurodes tabaci</name>
    <dbReference type="NCBI Taxonomy" id="7038"/>
    <lineage>
        <taxon>Eukaryota</taxon>
        <taxon>Metazoa</taxon>
        <taxon>Ecdysozoa</taxon>
        <taxon>Arthropoda</taxon>
        <taxon>Hexapoda</taxon>
        <taxon>Insecta</taxon>
        <taxon>Pterygota</taxon>
        <taxon>Neoptera</taxon>
        <taxon>Paraneoptera</taxon>
        <taxon>Hemiptera</taxon>
        <taxon>Sternorrhyncha</taxon>
        <taxon>Aleyrodoidea</taxon>
        <taxon>Aleyrodidae</taxon>
        <taxon>Aleyrodinae</taxon>
        <taxon>Bemisia</taxon>
    </lineage>
</organism>
<dbReference type="AlphaFoldDB" id="A0A9P0F396"/>
<sequence>MKGSPEDKPDPDYIKMFVGQIPHSMDEEDLTKMFSEFGRVHQINVHRDKTTGQSKVDRERSKALDGFHLFIPSHSVSRASP</sequence>
<dbReference type="SUPFAM" id="SSF54928">
    <property type="entry name" value="RNA-binding domain, RBD"/>
    <property type="match status" value="1"/>
</dbReference>
<keyword evidence="1 2" id="KW-0694">RNA-binding</keyword>
<evidence type="ECO:0000256" key="2">
    <source>
        <dbReference type="PROSITE-ProRule" id="PRU00176"/>
    </source>
</evidence>
<dbReference type="Gene3D" id="3.30.70.330">
    <property type="match status" value="1"/>
</dbReference>
<dbReference type="GO" id="GO:0003723">
    <property type="term" value="F:RNA binding"/>
    <property type="evidence" value="ECO:0007669"/>
    <property type="project" value="UniProtKB-UniRule"/>
</dbReference>
<dbReference type="InterPro" id="IPR012677">
    <property type="entry name" value="Nucleotide-bd_a/b_plait_sf"/>
</dbReference>